<gene>
    <name evidence="3" type="ORF">VOLCADRAFT_92030</name>
</gene>
<dbReference type="PANTHER" id="PTHR15462:SF8">
    <property type="entry name" value="SERINE PROTEASE"/>
    <property type="match status" value="1"/>
</dbReference>
<name>D8TYX4_VOLCA</name>
<dbReference type="OrthoDB" id="543966at2759"/>
<dbReference type="GeneID" id="9615663"/>
<sequence>MADASVKRTAERMGNVLKHGARGGIHVTKAPAGSSHASKDVQQGGIQELWKLIFVQLAGSLEPTNGVRGPGVVTADILRAGMTCRAMLQAASAGLWALSATVPIVSRNDVPLLLPALVMPPSSGAAGPARIDRSVHGLREVGGEPEWALLDEVLTQRPVLCTEAQLRSALQQLNQPVEGSRGELVARVEELLGLPTVAAAEVTAGQRREAVTAAAGQRREAVTAAAAATAGQRREAVTAAAAMTAGQRREAVTVAAAVTAGQRREAVTVAAAVTAGQRREAVTVAAAVTVGQRREAVTVAAAAAAATAPLALSRPPLPARLRVAVLQERLAQCGSAVAPPLNVRLAAALRDMLEAGNGLVGAALGQPCLAAMRRDLCALYGSTEGILAAHRACLPGLIQLRARRGAEVLGRALEAKEAAEEDKTLKGAVNDHCKQKGVRCEVPVKSTLEERVAALQRCGFATCVCGKLAARMCSMLLCNECCRAYDSRQLSSAATAGAKSNAALAPESPEPRTGRQKGGLAWKRDPEQYGHVRGEPWDIRSQEVYAGRVVRRRCTAERSQLTSWDEAGGGGADGGDCTHAGKKDDDDDIVISGGGGGDAIATGGSGGGQRGRRLTQSSAAQQGSSVDNASITFNPRLACEGCPAGDPRVMVRQPNTPPFAAVGLLAQEQRRFLSGSVSQCTATLIGPSHLLTAAHCVVAPDRWTFIEQVRWFPRLDTGTTAEVRSLPVRTIRVLERAREGHRGAGPADGWVPRTLGLYRFIMYRPLLLLSSHFLSDKPRGTMWTVRCPRVRFDFEGTELAGCGGMCSNMDGTTYNVGTELNDFVYGTLATWYNEDVQSPRAQLEVPPSYTNGYAAATATTENGGGDRGAGGSTGSGLRSWIDDHVFVPVLVGGRSVLVLSRDEPPTV</sequence>
<feature type="compositionally biased region" description="Gly residues" evidence="2">
    <location>
        <begin position="862"/>
        <end position="874"/>
    </location>
</feature>
<dbReference type="Gene3D" id="2.40.10.10">
    <property type="entry name" value="Trypsin-like serine proteases"/>
    <property type="match status" value="1"/>
</dbReference>
<dbReference type="InterPro" id="IPR009003">
    <property type="entry name" value="Peptidase_S1_PA"/>
</dbReference>
<keyword evidence="4" id="KW-1185">Reference proteome</keyword>
<evidence type="ECO:0000313" key="4">
    <source>
        <dbReference type="Proteomes" id="UP000001058"/>
    </source>
</evidence>
<accession>D8TYX4</accession>
<dbReference type="PANTHER" id="PTHR15462">
    <property type="entry name" value="SERINE PROTEASE"/>
    <property type="match status" value="1"/>
</dbReference>
<dbReference type="SUPFAM" id="SSF50494">
    <property type="entry name" value="Trypsin-like serine proteases"/>
    <property type="match status" value="1"/>
</dbReference>
<protein>
    <recommendedName>
        <fullName evidence="5">SAP domain-containing protein</fullName>
    </recommendedName>
</protein>
<reference evidence="3 4" key="1">
    <citation type="journal article" date="2010" name="Science">
        <title>Genomic analysis of organismal complexity in the multicellular green alga Volvox carteri.</title>
        <authorList>
            <person name="Prochnik S.E."/>
            <person name="Umen J."/>
            <person name="Nedelcu A.M."/>
            <person name="Hallmann A."/>
            <person name="Miller S.M."/>
            <person name="Nishii I."/>
            <person name="Ferris P."/>
            <person name="Kuo A."/>
            <person name="Mitros T."/>
            <person name="Fritz-Laylin L.K."/>
            <person name="Hellsten U."/>
            <person name="Chapman J."/>
            <person name="Simakov O."/>
            <person name="Rensing S.A."/>
            <person name="Terry A."/>
            <person name="Pangilinan J."/>
            <person name="Kapitonov V."/>
            <person name="Jurka J."/>
            <person name="Salamov A."/>
            <person name="Shapiro H."/>
            <person name="Schmutz J."/>
            <person name="Grimwood J."/>
            <person name="Lindquist E."/>
            <person name="Lucas S."/>
            <person name="Grigoriev I.V."/>
            <person name="Schmitt R."/>
            <person name="Kirk D."/>
            <person name="Rokhsar D.S."/>
        </authorList>
    </citation>
    <scope>NUCLEOTIDE SEQUENCE [LARGE SCALE GENOMIC DNA]</scope>
    <source>
        <strain evidence="4">f. Nagariensis / Eve</strain>
    </source>
</reference>
<feature type="compositionally biased region" description="Polar residues" evidence="2">
    <location>
        <begin position="614"/>
        <end position="625"/>
    </location>
</feature>
<feature type="region of interest" description="Disordered" evidence="2">
    <location>
        <begin position="594"/>
        <end position="625"/>
    </location>
</feature>
<dbReference type="InterPro" id="IPR043504">
    <property type="entry name" value="Peptidase_S1_PA_chymotrypsin"/>
</dbReference>
<dbReference type="InterPro" id="IPR050966">
    <property type="entry name" value="Glutamyl_endopeptidase"/>
</dbReference>
<dbReference type="AlphaFoldDB" id="D8TYX4"/>
<proteinExistence type="predicted"/>
<dbReference type="RefSeq" id="XP_002951579.1">
    <property type="nucleotide sequence ID" value="XM_002951533.1"/>
</dbReference>
<dbReference type="KEGG" id="vcn:VOLCADRAFT_92030"/>
<feature type="compositionally biased region" description="Basic and acidic residues" evidence="2">
    <location>
        <begin position="522"/>
        <end position="534"/>
    </location>
</feature>
<feature type="region of interest" description="Disordered" evidence="2">
    <location>
        <begin position="855"/>
        <end position="874"/>
    </location>
</feature>
<evidence type="ECO:0000256" key="1">
    <source>
        <dbReference type="ARBA" id="ARBA00022729"/>
    </source>
</evidence>
<keyword evidence="1" id="KW-0732">Signal</keyword>
<evidence type="ECO:0000256" key="2">
    <source>
        <dbReference type="SAM" id="MobiDB-lite"/>
    </source>
</evidence>
<evidence type="ECO:0000313" key="3">
    <source>
        <dbReference type="EMBL" id="EFJ47390.1"/>
    </source>
</evidence>
<dbReference type="Proteomes" id="UP000001058">
    <property type="component" value="Unassembled WGS sequence"/>
</dbReference>
<feature type="region of interest" description="Disordered" evidence="2">
    <location>
        <begin position="499"/>
        <end position="534"/>
    </location>
</feature>
<evidence type="ECO:0008006" key="5">
    <source>
        <dbReference type="Google" id="ProtNLM"/>
    </source>
</evidence>
<dbReference type="InParanoid" id="D8TYX4"/>
<organism evidence="4">
    <name type="scientific">Volvox carteri f. nagariensis</name>
    <dbReference type="NCBI Taxonomy" id="3068"/>
    <lineage>
        <taxon>Eukaryota</taxon>
        <taxon>Viridiplantae</taxon>
        <taxon>Chlorophyta</taxon>
        <taxon>core chlorophytes</taxon>
        <taxon>Chlorophyceae</taxon>
        <taxon>CS clade</taxon>
        <taxon>Chlamydomonadales</taxon>
        <taxon>Volvocaceae</taxon>
        <taxon>Volvox</taxon>
    </lineage>
</organism>
<dbReference type="EMBL" id="GL378345">
    <property type="protein sequence ID" value="EFJ47390.1"/>
    <property type="molecule type" value="Genomic_DNA"/>
</dbReference>
<feature type="compositionally biased region" description="Gly residues" evidence="2">
    <location>
        <begin position="594"/>
        <end position="609"/>
    </location>
</feature>